<name>A0A699KDL9_TANCI</name>
<keyword evidence="1" id="KW-0863">Zinc-finger</keyword>
<dbReference type="InterPro" id="IPR036875">
    <property type="entry name" value="Znf_CCHC_sf"/>
</dbReference>
<sequence>MSAAKLPILNPNEFDLWKMRIEHYYLMTDYSLCDVILNGDFPLPTKVIEGVIQPVTPTSIEQKDAKTLMEVIEKQFGGNKETKKTNLEDQSPDDLFNSLKIYEAKIKSSSSASPTTQNIAFVSTQNTDSTNESVSVVASVFAASAKVHISDLPIVDTLSDVVIYSFARRNLGANGNTSIRFDISKVECYNCHRRWHFAKECRSPKNTRRNVPIETQRRNVPVETSTSNALVSQFDGVESYD</sequence>
<keyword evidence="1" id="KW-0862">Zinc</keyword>
<dbReference type="GO" id="GO:0008270">
    <property type="term" value="F:zinc ion binding"/>
    <property type="evidence" value="ECO:0007669"/>
    <property type="project" value="UniProtKB-KW"/>
</dbReference>
<reference evidence="3" key="1">
    <citation type="journal article" date="2019" name="Sci. Rep.">
        <title>Draft genome of Tanacetum cinerariifolium, the natural source of mosquito coil.</title>
        <authorList>
            <person name="Yamashiro T."/>
            <person name="Shiraishi A."/>
            <person name="Satake H."/>
            <person name="Nakayama K."/>
        </authorList>
    </citation>
    <scope>NUCLEOTIDE SEQUENCE</scope>
</reference>
<comment type="caution">
    <text evidence="3">The sequence shown here is derived from an EMBL/GenBank/DDBJ whole genome shotgun (WGS) entry which is preliminary data.</text>
</comment>
<organism evidence="3">
    <name type="scientific">Tanacetum cinerariifolium</name>
    <name type="common">Dalmatian daisy</name>
    <name type="synonym">Chrysanthemum cinerariifolium</name>
    <dbReference type="NCBI Taxonomy" id="118510"/>
    <lineage>
        <taxon>Eukaryota</taxon>
        <taxon>Viridiplantae</taxon>
        <taxon>Streptophyta</taxon>
        <taxon>Embryophyta</taxon>
        <taxon>Tracheophyta</taxon>
        <taxon>Spermatophyta</taxon>
        <taxon>Magnoliopsida</taxon>
        <taxon>eudicotyledons</taxon>
        <taxon>Gunneridae</taxon>
        <taxon>Pentapetalae</taxon>
        <taxon>asterids</taxon>
        <taxon>campanulids</taxon>
        <taxon>Asterales</taxon>
        <taxon>Asteraceae</taxon>
        <taxon>Asteroideae</taxon>
        <taxon>Anthemideae</taxon>
        <taxon>Anthemidinae</taxon>
        <taxon>Tanacetum</taxon>
    </lineage>
</organism>
<dbReference type="GO" id="GO:0003676">
    <property type="term" value="F:nucleic acid binding"/>
    <property type="evidence" value="ECO:0007669"/>
    <property type="project" value="InterPro"/>
</dbReference>
<dbReference type="AlphaFoldDB" id="A0A699KDL9"/>
<accession>A0A699KDL9</accession>
<keyword evidence="1" id="KW-0479">Metal-binding</keyword>
<dbReference type="EMBL" id="BKCJ010509030">
    <property type="protein sequence ID" value="GFA89383.1"/>
    <property type="molecule type" value="Genomic_DNA"/>
</dbReference>
<protein>
    <recommendedName>
        <fullName evidence="2">CCHC-type domain-containing protein</fullName>
    </recommendedName>
</protein>
<evidence type="ECO:0000313" key="3">
    <source>
        <dbReference type="EMBL" id="GFA89383.1"/>
    </source>
</evidence>
<gene>
    <name evidence="3" type="ORF">Tci_661355</name>
</gene>
<dbReference type="SUPFAM" id="SSF57756">
    <property type="entry name" value="Retrovirus zinc finger-like domains"/>
    <property type="match status" value="1"/>
</dbReference>
<dbReference type="InterPro" id="IPR001878">
    <property type="entry name" value="Znf_CCHC"/>
</dbReference>
<evidence type="ECO:0000259" key="2">
    <source>
        <dbReference type="PROSITE" id="PS50158"/>
    </source>
</evidence>
<evidence type="ECO:0000256" key="1">
    <source>
        <dbReference type="PROSITE-ProRule" id="PRU00047"/>
    </source>
</evidence>
<proteinExistence type="predicted"/>
<feature type="domain" description="CCHC-type" evidence="2">
    <location>
        <begin position="188"/>
        <end position="203"/>
    </location>
</feature>
<dbReference type="Gene3D" id="4.10.60.10">
    <property type="entry name" value="Zinc finger, CCHC-type"/>
    <property type="match status" value="1"/>
</dbReference>
<dbReference type="PROSITE" id="PS50158">
    <property type="entry name" value="ZF_CCHC"/>
    <property type="match status" value="1"/>
</dbReference>